<dbReference type="GO" id="GO:0016301">
    <property type="term" value="F:kinase activity"/>
    <property type="evidence" value="ECO:0007669"/>
    <property type="project" value="UniProtKB-KW"/>
</dbReference>
<dbReference type="GO" id="GO:0005524">
    <property type="term" value="F:ATP binding"/>
    <property type="evidence" value="ECO:0007669"/>
    <property type="project" value="UniProtKB-KW"/>
</dbReference>
<dbReference type="NCBIfam" id="NF040608">
    <property type="entry name" value="division_SteA"/>
    <property type="match status" value="1"/>
</dbReference>
<evidence type="ECO:0000313" key="7">
    <source>
        <dbReference type="EMBL" id="KNF07414.1"/>
    </source>
</evidence>
<keyword evidence="8" id="KW-1185">Reference proteome</keyword>
<reference evidence="8" key="1">
    <citation type="submission" date="2015-07" db="EMBL/GenBank/DDBJ databases">
        <title>Draft genome sequence of the purine-degrading Gottschalkia purinilyticum DSM 1384 (formerly Clostridium purinilyticum).</title>
        <authorList>
            <person name="Poehlein A."/>
            <person name="Schiel-Bengelsdorf B."/>
            <person name="Bengelsdorf F.R."/>
            <person name="Daniel R."/>
            <person name="Duerre P."/>
        </authorList>
    </citation>
    <scope>NUCLEOTIDE SEQUENCE [LARGE SCALE GENOMIC DNA]</scope>
    <source>
        <strain evidence="8">DSM 1384</strain>
    </source>
</reference>
<evidence type="ECO:0000256" key="2">
    <source>
        <dbReference type="ARBA" id="ARBA00022741"/>
    </source>
</evidence>
<dbReference type="GO" id="GO:0004788">
    <property type="term" value="F:thiamine diphosphokinase activity"/>
    <property type="evidence" value="ECO:0007669"/>
    <property type="project" value="InterPro"/>
</dbReference>
<dbReference type="GO" id="GO:0009229">
    <property type="term" value="P:thiamine diphosphate biosynthetic process"/>
    <property type="evidence" value="ECO:0007669"/>
    <property type="project" value="InterPro"/>
</dbReference>
<dbReference type="Pfam" id="PF12555">
    <property type="entry name" value="SteA-like_C"/>
    <property type="match status" value="1"/>
</dbReference>
<feature type="transmembrane region" description="Helical" evidence="5">
    <location>
        <begin position="334"/>
        <end position="353"/>
    </location>
</feature>
<accession>A0A0L0W7C7</accession>
<dbReference type="OrthoDB" id="9804377at2"/>
<keyword evidence="5" id="KW-0812">Transmembrane</keyword>
<evidence type="ECO:0000256" key="3">
    <source>
        <dbReference type="ARBA" id="ARBA00022777"/>
    </source>
</evidence>
<proteinExistence type="predicted"/>
<dbReference type="AlphaFoldDB" id="A0A0L0W7C7"/>
<dbReference type="STRING" id="1503.CLPU_17c00390"/>
<dbReference type="InterPro" id="IPR036759">
    <property type="entry name" value="TPK_catalytic_sf"/>
</dbReference>
<keyword evidence="1" id="KW-0808">Transferase</keyword>
<dbReference type="Proteomes" id="UP000037267">
    <property type="component" value="Unassembled WGS sequence"/>
</dbReference>
<organism evidence="7 8">
    <name type="scientific">Gottschalkia purinilytica</name>
    <name type="common">Clostridium purinilyticum</name>
    <dbReference type="NCBI Taxonomy" id="1503"/>
    <lineage>
        <taxon>Bacteria</taxon>
        <taxon>Bacillati</taxon>
        <taxon>Bacillota</taxon>
        <taxon>Tissierellia</taxon>
        <taxon>Tissierellales</taxon>
        <taxon>Gottschalkiaceae</taxon>
        <taxon>Gottschalkia</taxon>
    </lineage>
</organism>
<name>A0A0L0W7C7_GOTPU</name>
<dbReference type="EMBL" id="LGSS01000017">
    <property type="protein sequence ID" value="KNF07414.1"/>
    <property type="molecule type" value="Genomic_DNA"/>
</dbReference>
<keyword evidence="2" id="KW-0547">Nucleotide-binding</keyword>
<protein>
    <submittedName>
        <fullName evidence="7">Putative pyrophosphokinase</fullName>
    </submittedName>
</protein>
<evidence type="ECO:0000256" key="1">
    <source>
        <dbReference type="ARBA" id="ARBA00022679"/>
    </source>
</evidence>
<sequence>MIIKGVVKKDRKTKDLVKRLKPGDIAIINHKDLDEIAATSLAESKVRCILNLDKTISGKYPNQGPNILLKAGIPIFECSDKDIFNVLDEGDIIELKDNTIVYKNDSIAPCEELDNEKIQQLLNIGYDNIEKELDKFIENTLEYAKKEKGLVLGNIDIPEVNTKMKGRHVLVVVRGKDYKKDLMAMKNYINEMNPILIGVDGGGDALLEFGYTPDIVIGDMDSVSDNCLKTSKEIIVHAYTNGKAPGLERVKNLGLNAVIFPSPGTSEDIALLLAYSNYADLIVAVGTHNSMIDFLEKGRSGMASTFLVRLKVGSKLIDAKGVNKLYRSSLKPRYMIWLAAAALIPIVVLTLLFPPMKELVQLMQIKLKTLFGF</sequence>
<keyword evidence="3 7" id="KW-0418">Kinase</keyword>
<keyword evidence="4" id="KW-0067">ATP-binding</keyword>
<keyword evidence="5" id="KW-0472">Membrane</keyword>
<dbReference type="SUPFAM" id="SSF63999">
    <property type="entry name" value="Thiamin pyrophosphokinase, catalytic domain"/>
    <property type="match status" value="1"/>
</dbReference>
<dbReference type="RefSeq" id="WP_050356254.1">
    <property type="nucleotide sequence ID" value="NZ_LGSS01000017.1"/>
</dbReference>
<comment type="caution">
    <text evidence="7">The sequence shown here is derived from an EMBL/GenBank/DDBJ whole genome shotgun (WGS) entry which is preliminary data.</text>
</comment>
<keyword evidence="5" id="KW-1133">Transmembrane helix</keyword>
<evidence type="ECO:0000313" key="8">
    <source>
        <dbReference type="Proteomes" id="UP000037267"/>
    </source>
</evidence>
<evidence type="ECO:0000259" key="6">
    <source>
        <dbReference type="Pfam" id="PF12555"/>
    </source>
</evidence>
<dbReference type="PATRIC" id="fig|1503.3.peg.719"/>
<dbReference type="InterPro" id="IPR022215">
    <property type="entry name" value="SteA-like_C"/>
</dbReference>
<evidence type="ECO:0000256" key="5">
    <source>
        <dbReference type="SAM" id="Phobius"/>
    </source>
</evidence>
<dbReference type="InterPro" id="IPR047795">
    <property type="entry name" value="Put_SteA-like"/>
</dbReference>
<gene>
    <name evidence="7" type="ORF">CLPU_17c00390</name>
</gene>
<dbReference type="Gene3D" id="3.40.50.10240">
    <property type="entry name" value="Thiamin pyrophosphokinase, catalytic domain"/>
    <property type="match status" value="1"/>
</dbReference>
<feature type="domain" description="SteA-like C-terminal" evidence="6">
    <location>
        <begin position="320"/>
        <end position="371"/>
    </location>
</feature>
<evidence type="ECO:0000256" key="4">
    <source>
        <dbReference type="ARBA" id="ARBA00022840"/>
    </source>
</evidence>